<dbReference type="Pfam" id="PF12671">
    <property type="entry name" value="Amidase_6"/>
    <property type="match status" value="1"/>
</dbReference>
<dbReference type="PANTHER" id="PTHR40032:SF1">
    <property type="entry name" value="EXPORTED PROTEIN"/>
    <property type="match status" value="1"/>
</dbReference>
<keyword evidence="1" id="KW-0732">Signal</keyword>
<gene>
    <name evidence="3" type="ORF">HIJ39_07320</name>
</gene>
<organism evidence="3 4">
    <name type="scientific">Sulfobacillus harzensis</name>
    <dbReference type="NCBI Taxonomy" id="2729629"/>
    <lineage>
        <taxon>Bacteria</taxon>
        <taxon>Bacillati</taxon>
        <taxon>Bacillota</taxon>
        <taxon>Clostridia</taxon>
        <taxon>Eubacteriales</taxon>
        <taxon>Clostridiales Family XVII. Incertae Sedis</taxon>
        <taxon>Sulfobacillus</taxon>
    </lineage>
</organism>
<protein>
    <submittedName>
        <fullName evidence="3">Amidase domain-containing protein</fullName>
    </submittedName>
</protein>
<accession>A0A7Y0Q2A9</accession>
<name>A0A7Y0Q2A9_9FIRM</name>
<feature type="chain" id="PRO_5031390372" evidence="1">
    <location>
        <begin position="22"/>
        <end position="383"/>
    </location>
</feature>
<reference evidence="3 4" key="1">
    <citation type="submission" date="2020-04" db="EMBL/GenBank/DDBJ databases">
        <authorList>
            <person name="Zhang R."/>
            <person name="Schippers A."/>
        </authorList>
    </citation>
    <scope>NUCLEOTIDE SEQUENCE [LARGE SCALE GENOMIC DNA]</scope>
    <source>
        <strain evidence="3 4">DSM 109850</strain>
    </source>
</reference>
<dbReference type="PANTHER" id="PTHR40032">
    <property type="entry name" value="EXPORTED PROTEIN-RELATED"/>
    <property type="match status" value="1"/>
</dbReference>
<evidence type="ECO:0000259" key="2">
    <source>
        <dbReference type="Pfam" id="PF12671"/>
    </source>
</evidence>
<dbReference type="AlphaFoldDB" id="A0A7Y0Q2A9"/>
<dbReference type="Gene3D" id="3.90.1720.10">
    <property type="entry name" value="endopeptidase domain like (from Nostoc punctiforme)"/>
    <property type="match status" value="1"/>
</dbReference>
<proteinExistence type="predicted"/>
<dbReference type="Proteomes" id="UP000533476">
    <property type="component" value="Unassembled WGS sequence"/>
</dbReference>
<evidence type="ECO:0000313" key="3">
    <source>
        <dbReference type="EMBL" id="NMP22160.1"/>
    </source>
</evidence>
<dbReference type="RefSeq" id="WP_169098203.1">
    <property type="nucleotide sequence ID" value="NZ_JABBVZ010000018.1"/>
</dbReference>
<sequence>MHILRLLLAFWLMAQGVVAPAASTASIPTVVNQLVQKQDSATLTDNRRMLEQVYWPQSDQAHRVYEKALQRAAYLKDWSRARQIQFDGVLVHVRTGKIRWLGPDEVRVYGADQAQYRYHHKVGNTAESRFGIGVYHWYILAQKDGVWYIKDDDFIDPLNQDTRLKGAAAPAVIQVKPEHRRQEPLSQGAKDAIHYAERYCGAAPGCGNDNRYHPEYADYNWNGGDCTNFISQVLHAGGFPENGEWNGRYGGTPAWINATRFAQYLRRSGRATVFASGTLPSLIQPGPDGRSALDDLNPGDIIAYFETGRVVHNAIVVGFDPDGYPVVISHSADRYRVPWDLGWDRTTRYLFYHVHYPAVGANKDQASPNSTASPVMMSVGCER</sequence>
<feature type="signal peptide" evidence="1">
    <location>
        <begin position="1"/>
        <end position="21"/>
    </location>
</feature>
<dbReference type="InterPro" id="IPR024301">
    <property type="entry name" value="Amidase_6"/>
</dbReference>
<evidence type="ECO:0000313" key="4">
    <source>
        <dbReference type="Proteomes" id="UP000533476"/>
    </source>
</evidence>
<evidence type="ECO:0000256" key="1">
    <source>
        <dbReference type="SAM" id="SignalP"/>
    </source>
</evidence>
<dbReference type="EMBL" id="JABBVZ010000018">
    <property type="protein sequence ID" value="NMP22160.1"/>
    <property type="molecule type" value="Genomic_DNA"/>
</dbReference>
<keyword evidence="4" id="KW-1185">Reference proteome</keyword>
<comment type="caution">
    <text evidence="3">The sequence shown here is derived from an EMBL/GenBank/DDBJ whole genome shotgun (WGS) entry which is preliminary data.</text>
</comment>
<feature type="domain" description="Putative amidase" evidence="2">
    <location>
        <begin position="189"/>
        <end position="347"/>
    </location>
</feature>